<dbReference type="EMBL" id="AP010968">
    <property type="protein sequence ID" value="BAJ32733.1"/>
    <property type="molecule type" value="Genomic_DNA"/>
</dbReference>
<dbReference type="PANTHER" id="PTHR24216:SF65">
    <property type="entry name" value="PAXILLIN-LIKE PROTEIN 1"/>
    <property type="match status" value="1"/>
</dbReference>
<reference evidence="6 7" key="1">
    <citation type="journal article" date="2010" name="DNA Res.">
        <title>Genome sequence of Kitasatospora setae NBRC 14216T: an evolutionary snapshot of the family Streptomycetaceae.</title>
        <authorList>
            <person name="Ichikawa N."/>
            <person name="Oguchi A."/>
            <person name="Ikeda H."/>
            <person name="Ishikawa J."/>
            <person name="Kitani S."/>
            <person name="Watanabe Y."/>
            <person name="Nakamura S."/>
            <person name="Katano Y."/>
            <person name="Kishi E."/>
            <person name="Sasagawa M."/>
            <person name="Ankai A."/>
            <person name="Fukui S."/>
            <person name="Hashimoto Y."/>
            <person name="Kamata S."/>
            <person name="Otoguro M."/>
            <person name="Tanikawa S."/>
            <person name="Nihira T."/>
            <person name="Horinouchi S."/>
            <person name="Ohnishi Y."/>
            <person name="Hayakawa M."/>
            <person name="Kuzuyama T."/>
            <person name="Arisawa A."/>
            <person name="Nomoto F."/>
            <person name="Miura H."/>
            <person name="Takahashi Y."/>
            <person name="Fujita N."/>
        </authorList>
    </citation>
    <scope>NUCLEOTIDE SEQUENCE [LARGE SCALE GENOMIC DNA]</scope>
    <source>
        <strain evidence="7">ATCC 33774 / DSM 43861 / JCM 3304 / KCC A-0304 / NBRC 14216 / KM-6054</strain>
    </source>
</reference>
<keyword evidence="7" id="KW-1185">Reference proteome</keyword>
<dbReference type="InterPro" id="IPR029501">
    <property type="entry name" value="EndoU_bac"/>
</dbReference>
<keyword evidence="1" id="KW-0175">Coiled coil</keyword>
<feature type="compositionally biased region" description="Low complexity" evidence="2">
    <location>
        <begin position="713"/>
        <end position="727"/>
    </location>
</feature>
<feature type="domain" description="Bacterial EndoU nuclease" evidence="4">
    <location>
        <begin position="1284"/>
        <end position="1413"/>
    </location>
</feature>
<evidence type="ECO:0000313" key="7">
    <source>
        <dbReference type="Proteomes" id="UP000007076"/>
    </source>
</evidence>
<dbReference type="GO" id="GO:0004519">
    <property type="term" value="F:endonuclease activity"/>
    <property type="evidence" value="ECO:0007669"/>
    <property type="project" value="InterPro"/>
</dbReference>
<keyword evidence="3" id="KW-1133">Transmembrane helix</keyword>
<evidence type="ECO:0000259" key="5">
    <source>
        <dbReference type="Pfam" id="PF25547"/>
    </source>
</evidence>
<feature type="compositionally biased region" description="Basic and acidic residues" evidence="2">
    <location>
        <begin position="1397"/>
        <end position="1422"/>
    </location>
</feature>
<feature type="region of interest" description="Disordered" evidence="2">
    <location>
        <begin position="2742"/>
        <end position="2804"/>
    </location>
</feature>
<evidence type="ECO:0000313" key="6">
    <source>
        <dbReference type="EMBL" id="BAJ32733.1"/>
    </source>
</evidence>
<feature type="compositionally biased region" description="Basic and acidic residues" evidence="2">
    <location>
        <begin position="1860"/>
        <end position="1884"/>
    </location>
</feature>
<feature type="compositionally biased region" description="Polar residues" evidence="2">
    <location>
        <begin position="3211"/>
        <end position="3226"/>
    </location>
</feature>
<feature type="region of interest" description="Disordered" evidence="2">
    <location>
        <begin position="884"/>
        <end position="928"/>
    </location>
</feature>
<evidence type="ECO:0000256" key="3">
    <source>
        <dbReference type="SAM" id="Phobius"/>
    </source>
</evidence>
<feature type="domain" description="Bacterial EndoU nuclease" evidence="4">
    <location>
        <begin position="1189"/>
        <end position="1256"/>
    </location>
</feature>
<feature type="region of interest" description="Disordered" evidence="2">
    <location>
        <begin position="3202"/>
        <end position="3232"/>
    </location>
</feature>
<feature type="transmembrane region" description="Helical" evidence="3">
    <location>
        <begin position="168"/>
        <end position="186"/>
    </location>
</feature>
<name>E4MYV8_KITSK</name>
<feature type="transmembrane region" description="Helical" evidence="3">
    <location>
        <begin position="207"/>
        <end position="228"/>
    </location>
</feature>
<evidence type="ECO:0008006" key="8">
    <source>
        <dbReference type="Google" id="ProtNLM"/>
    </source>
</evidence>
<dbReference type="KEGG" id="ksk:KSE_69750"/>
<feature type="region of interest" description="Disordered" evidence="2">
    <location>
        <begin position="3319"/>
        <end position="3340"/>
    </location>
</feature>
<feature type="compositionally biased region" description="Basic and acidic residues" evidence="2">
    <location>
        <begin position="2777"/>
        <end position="2792"/>
    </location>
</feature>
<dbReference type="Proteomes" id="UP000007076">
    <property type="component" value="Chromosome"/>
</dbReference>
<feature type="coiled-coil region" evidence="1">
    <location>
        <begin position="3035"/>
        <end position="3062"/>
    </location>
</feature>
<feature type="compositionally biased region" description="Low complexity" evidence="2">
    <location>
        <begin position="2766"/>
        <end position="2776"/>
    </location>
</feature>
<dbReference type="Pfam" id="PF14436">
    <property type="entry name" value="EndoU_bacteria"/>
    <property type="match status" value="2"/>
</dbReference>
<feature type="compositionally biased region" description="Pro residues" evidence="2">
    <location>
        <begin position="733"/>
        <end position="742"/>
    </location>
</feature>
<feature type="region of interest" description="Disordered" evidence="2">
    <location>
        <begin position="2892"/>
        <end position="2917"/>
    </location>
</feature>
<feature type="compositionally biased region" description="Low complexity" evidence="2">
    <location>
        <begin position="754"/>
        <end position="803"/>
    </location>
</feature>
<feature type="region of interest" description="Disordered" evidence="2">
    <location>
        <begin position="1259"/>
        <end position="1278"/>
    </location>
</feature>
<gene>
    <name evidence="6" type="ordered locus">KSE_69750</name>
</gene>
<feature type="transmembrane region" description="Helical" evidence="3">
    <location>
        <begin position="124"/>
        <end position="148"/>
    </location>
</feature>
<dbReference type="Pfam" id="PF25547">
    <property type="entry name" value="WXG100_2"/>
    <property type="match status" value="1"/>
</dbReference>
<dbReference type="InterPro" id="IPR057746">
    <property type="entry name" value="CpnT-like_N"/>
</dbReference>
<feature type="compositionally biased region" description="Pro residues" evidence="2">
    <location>
        <begin position="1451"/>
        <end position="1463"/>
    </location>
</feature>
<organism evidence="6 7">
    <name type="scientific">Kitasatospora setae (strain ATCC 33774 / DSM 43861 / JCM 3304 / KCC A-0304 / NBRC 14216 / KM-6054)</name>
    <name type="common">Streptomyces setae</name>
    <dbReference type="NCBI Taxonomy" id="452652"/>
    <lineage>
        <taxon>Bacteria</taxon>
        <taxon>Bacillati</taxon>
        <taxon>Actinomycetota</taxon>
        <taxon>Actinomycetes</taxon>
        <taxon>Kitasatosporales</taxon>
        <taxon>Streptomycetaceae</taxon>
        <taxon>Kitasatospora</taxon>
    </lineage>
</organism>
<dbReference type="PANTHER" id="PTHR24216">
    <property type="entry name" value="PAXILLIN-RELATED"/>
    <property type="match status" value="1"/>
</dbReference>
<dbReference type="RefSeq" id="WP_014140024.1">
    <property type="nucleotide sequence ID" value="NC_016109.1"/>
</dbReference>
<feature type="compositionally biased region" description="Basic and acidic residues" evidence="2">
    <location>
        <begin position="2742"/>
        <end position="2763"/>
    </location>
</feature>
<feature type="region of interest" description="Disordered" evidence="2">
    <location>
        <begin position="1383"/>
        <end position="1494"/>
    </location>
</feature>
<feature type="region of interest" description="Disordered" evidence="2">
    <location>
        <begin position="1898"/>
        <end position="2052"/>
    </location>
</feature>
<feature type="region of interest" description="Disordered" evidence="2">
    <location>
        <begin position="1840"/>
        <end position="1884"/>
    </location>
</feature>
<proteinExistence type="predicted"/>
<sequence>MSHSSIEVNASTAAFFSAITGMPWPKIREGELRDVRDAYERFAEEMPELREQIAKVAVACLRQGEGATMKAFSEELKSFIGGTGGDDYVTAAGATAKKLADCAADVANAVEYTKWMAIAQLVQLLVEIALAIFWAPFSFGASLSGLVLRKLLTKVALQALMKYLLKTILMHTFAGLVGGLLMDGIIQGIQIGQGNRKEVDKEYTKQAALFGVIGGVLGGPLELLGLGLGKLLGRLIGKSGGKLLADRLSDYLVHGDLQGLKGLLKAAKEAAEKEGRTGSTGLLGKELLAKSEKELAGMAFTKKEAKALARDLGSLLEAATEQLQNGFGKVGRGTLAEIFEKDMGTIFAKHLGDSLGGKEAARALGREFGEAFTRNWLSGVERAALKDGLGAVAKDVAGAAAGAGAKDAAGAGAGAVAKDVAGAAAGAGAKDAAGAGAGAVAKDVAGAAAGAAPGGGLRTALGDVLKGVDPKVPGLSARHVEMLSTHLPDLAEGITGGNRAYHLGLALGGYLQSGAQNVLSEGFYNLIFGEDHEFSVSAGSFLGGVLTGAMGHVLHLGAHPVMARYQQWVHDKQYEAVAEGASEYFPLHHPISFAALASLASGKIVPFPVPRMGHPGSYEVAKLRHGTLDDLADAVGHASGKPVTSPPADSEVAELIQSLLDHVDLLEGDHPGGTEPVVKVPTESAEHLDEPGGNVPKPPAGQPPTRSRDEDLTTSTHTSTSTSTSTGGAAGETPPPPPPKAPKAPTQSHGPVLEQPVAAPVRPVPSAQQQQQHVTAQHQQVEQQQQPSPQATVVPEVPVAPDVPSGPPRAAFGDAAWQRPRRGLPEDWSDAEARLAAHRIATTGVPEQVGERVGDRPPPLVFRGEHAGVKVNVRVEDGLITDVWGEPHQRPPHPSGGGSPTVLGTREIRPPANPLARSTAERRHESFQATRLRYPDGDTETLLTLRVHLDTRHLDPAAPDTAKALEALRQRARQGVADTYDLGQRLPGGDRLRVEVEFTDRPEDAHHTATVHPGAGREDLTNWNLHSDATTLAHELGHALGLADEYREAGAGPRPVYPDSGLMGTWYRDGRDRPLLDLDRTGTTPGTDAPRGVLRARNLRQLGATVDAAFGPAPSPHPDLPARARFGEDTRRTALYGGPNGGGHLYAPAGSGRERPAPVPGGGHRNGTFRVVGGPAEHLRPRPNDPAGDLAGARHRTVFPEHWTADDAVYAAEQAYQHALRTGNTTRTGPYAYHWEGEYAGVRIEGEVKAGEFTSFRPADRQSDLDTPAYAPWHSTRQPFDLRGDDLLQYGDRHTMTGAHHAPTPAAAAAHGIRIERLPEPARPNGTYRATVHYLDPTIAPGAPLARQDTHWHTPAGAPPHTMYPEHWTLADVHAAVEEAYRNRRDPRPPGTGAEHWVGEARGVRIEGVTRDGRHLVHRPTDDQPGTPAPTHRSAPLREPATPGTGHRPPTATPAPLPAQPPHPDLRRAAPTPPQTPHAPHVPGNDLPEPGRRIDVPDDGLCLLHAVGVSAPELVAGHPLREKATARRLIDRIAAHFGSLDLAAVPPDIIRMVRARDLGQQQYYHREELRQLLTPGQRAAADGHSYQDLRLQALTGLFERSNPNWTQELSREALLAHLAPEDRAAAADLDHARLAELVREQTRRSDETMLPSERTGLLRAINAWAWNSDYGDSFPALVAHALNLRLRVIPVGPGADQLVGPENGRPLAIYRDGARVHYQASEPPPHPLLSALAAADPALVRKAARPHPATGPAPDPVRVLREAIADYLNTDNRRLPQDLLALVRPGGRHLAPEPTGNLSHHQALTELRRRFGDPDDPLSPTESDLLPSLLAHALDIRFRPTDESPDTVGPAHAPLVELGHPPKDRRAEEETAKAKAKAEAEEAARVLREREEKLAREREEAKAKAEEAARVLREREREEAEAKEREKKEQQGERQEDGEALRAKERAEQEQARLRRAKERAEQERARLRRVEEREEAARLQRVRREEDERARQQEAAEKLRAERAEQERARLEREKEREKARAEAQEKQRLAEEKRERLEREEAEDAARPPKTVIDGGDLVLALSANEVALRQKVIEVLVAKAKGDRDAVRAFAEAYFGPAVLRPILAAVSRGETWRAPFRGNGWSGEVVLRGKLARAERRKGRTKIEFENGADRSVAVGGRAEKQWQFAVGGQLRHTNDDIQLAELVGYFHDRGEGETHVEVSGVVARSKTSVDAVVYDSTMALELDFSGLRHHRAPVRPDAEAAVERVEVGLTVAAPRYQAPPKDVELVPPSRLARDGRIGGQEIVLELTPRARQSDAGQSDAVPKTPVELLLDAVWAEATAQVRENWPALRAKILAEVDFARLHHELKSATAGEPITVVLTDADGEPLARVDITAKVRDLRVVGVTDPTEFNIGTVVQQVSGSQRSRGHAGQFPLFPTTGPALGDGIVNGGANQRHAREGVVIEGSSLTSQLTSKAKVPGVLYEGTVEFTVSFNGKEGKPAGAADVRLLVDRRDTEERSLLPKPETVPATVPETGNVEAASTHRILGPADDVWANGLDDTVVVRDLEGTAALREALDAKGAERYGKDWPRIREEVLATVNLPRLAAHMTALSRGESVEVKLGGKDGIVVTFTAELDRLTHRRVDDEAELNPVSETNAFSEVRGLSSRTDTLHFQAGGKGKDSASGIGVEVTPVGSAQQRAREGWRDRSNERVVANGKYKLPQVLYGAELTVRVEVDVKGRKATAGEKVTVEIGLDKTSTVERELPKGQKDFERPKPKEPQSDANENANANENADGGKKPGEDEDKKPDDQPPVPVLPSRVKSRNELNASYVVHSLGSTADVRAKVKAIIGAKHTLTAEHASRIDRAFKHLVLKGQLSRLSRGAKLTETVGGRLWSAEIVLTAKVREPVAGGEGKAPVPPRPVKGYEFESGSRASRGQGYVQDRVLRGTGGVQAKVKALALEGAVGHVQRRDQTHGEAADVVGSVSNRGKHVEDAAVFDLDAVYDVEVRFTWMGREDGPPVTDSASVRARVAVPLRDAVADTVPKVRPEDTEAQAAAKRAAAAEAEARKLAESLERDRLDSSAIVTDVHSVTEPGEGPRRTLGESLVDQLEDGPRRWKDAAEQRRPGWTAEGWQRAKDAAAEVGRLAKGLFASRDWARMRAELEGELTPDRLQARLKGMLAGDRKPLRIGSVTVETGAVLVGRLEHLGAAGTTEFNAGTDVQHGFADSGSETHSGTGRGHSTNLGGAGTVPGTVPVTIGLAGNYGRGRDWIEAQAKSVASGSASKAKVPGSAYRGEAELQFTITWKPRFGRKVVLRTTARVGFETLIETAETGPVVKPAASGAKEGPALPYKPGPEQAVRVPPERVWKEGLGDTDVLRWLGDVGGLQDMVRELEVKHFGGSTDTARSVTSHSYLSALFSAATRGTDPVSAGQPGSWPLGGDKSLELGVKILELDYQGKDAKIELSPANGFTAGASGTALSSSSGGGQLRVGLKFADDFSHSPALLLGAQRTVREGGGQGGTGQTVSNGKYPTEMARYSGYARIEAVALQGGKELGRSSGVLPFTVDIPFADTSESKIPSDTFLAFSETVPEGDLRFNGDPRILEDAWELLYPRPNQEGAPRTPLDAETRGRLAGLVQLGRAAYGTDFTVHSEAGRHRIWTVHRLAEAAGGARDQLNGLIRELLPTKEPTEPTNADIRRLLEKVERWLSRRHGGQRLTPDELRAAARNDWRVEDDILGVLNPAGSGA</sequence>
<dbReference type="HOGENOM" id="CLU_224421_0_0_11"/>
<protein>
    <recommendedName>
        <fullName evidence="8">OTU domain-containing protein</fullName>
    </recommendedName>
</protein>
<dbReference type="CDD" id="cd22265">
    <property type="entry name" value="UDM1_RNF168"/>
    <property type="match status" value="1"/>
</dbReference>
<feature type="compositionally biased region" description="Basic and acidic residues" evidence="2">
    <location>
        <begin position="1898"/>
        <end position="2049"/>
    </location>
</feature>
<feature type="region of interest" description="Disordered" evidence="2">
    <location>
        <begin position="683"/>
        <end position="823"/>
    </location>
</feature>
<keyword evidence="3" id="KW-0472">Membrane</keyword>
<dbReference type="PATRIC" id="fig|452652.3.peg.7003"/>
<dbReference type="STRING" id="452652.KSE_69750"/>
<dbReference type="SUPFAM" id="SSF55486">
    <property type="entry name" value="Metalloproteases ('zincins'), catalytic domain"/>
    <property type="match status" value="1"/>
</dbReference>
<keyword evidence="3" id="KW-0812">Transmembrane</keyword>
<evidence type="ECO:0000259" key="4">
    <source>
        <dbReference type="Pfam" id="PF14436"/>
    </source>
</evidence>
<dbReference type="eggNOG" id="COG3064">
    <property type="taxonomic scope" value="Bacteria"/>
</dbReference>
<evidence type="ECO:0000256" key="2">
    <source>
        <dbReference type="SAM" id="MobiDB-lite"/>
    </source>
</evidence>
<evidence type="ECO:0000256" key="1">
    <source>
        <dbReference type="SAM" id="Coils"/>
    </source>
</evidence>
<feature type="domain" description="Outer membrane channel protein CpnT-like N-terminal" evidence="5">
    <location>
        <begin position="15"/>
        <end position="154"/>
    </location>
</feature>
<accession>E4MYV8</accession>